<evidence type="ECO:0000313" key="2">
    <source>
        <dbReference type="Proteomes" id="UP001056890"/>
    </source>
</evidence>
<gene>
    <name evidence="1" type="ORF">NHF51_02750</name>
</gene>
<organism evidence="1 2">
    <name type="scientific">Aeromonas encheleia</name>
    <dbReference type="NCBI Taxonomy" id="73010"/>
    <lineage>
        <taxon>Bacteria</taxon>
        <taxon>Pseudomonadati</taxon>
        <taxon>Pseudomonadota</taxon>
        <taxon>Gammaproteobacteria</taxon>
        <taxon>Aeromonadales</taxon>
        <taxon>Aeromonadaceae</taxon>
        <taxon>Aeromonas</taxon>
    </lineage>
</organism>
<sequence>MQLNDPLARQIVSRAMKILSFSVNLMDEGAVSSSPAATSAFCPESPCS</sequence>
<dbReference type="AlphaFoldDB" id="A0AAE9MH30"/>
<proteinExistence type="predicted"/>
<dbReference type="EMBL" id="CP099717">
    <property type="protein sequence ID" value="USV58124.1"/>
    <property type="molecule type" value="Genomic_DNA"/>
</dbReference>
<protein>
    <submittedName>
        <fullName evidence="1">Uncharacterized protein</fullName>
    </submittedName>
</protein>
<dbReference type="RefSeq" id="WP_252995566.1">
    <property type="nucleotide sequence ID" value="NZ_CP099717.1"/>
</dbReference>
<reference evidence="1" key="1">
    <citation type="submission" date="2022-06" db="EMBL/GenBank/DDBJ databases">
        <title>Complete Genome of Aeromonas sp. Strain SOD01 Isolated from an Urban Freshwater Stream.</title>
        <authorList>
            <person name="Williams L.E."/>
            <person name="Brysgel T."/>
            <person name="Capestro E.M."/>
            <person name="Foltz G.V."/>
            <person name="Gardner A.E."/>
            <person name="Ingrassia J."/>
            <person name="Peterson E."/>
            <person name="Arruda J."/>
            <person name="Flaherty I."/>
            <person name="Hunt M."/>
            <person name="Pappas G."/>
            <person name="Ramsaran S."/>
            <person name="Rocha M."/>
        </authorList>
    </citation>
    <scope>NUCLEOTIDE SEQUENCE</scope>
    <source>
        <strain evidence="1">SOD01</strain>
    </source>
</reference>
<accession>A0AAE9MH30</accession>
<keyword evidence="2" id="KW-1185">Reference proteome</keyword>
<name>A0AAE9MH30_9GAMM</name>
<dbReference type="Proteomes" id="UP001056890">
    <property type="component" value="Chromosome"/>
</dbReference>
<evidence type="ECO:0000313" key="1">
    <source>
        <dbReference type="EMBL" id="USV58124.1"/>
    </source>
</evidence>